<dbReference type="InterPro" id="IPR022998">
    <property type="entry name" value="ThiamineP_synth_TenI"/>
</dbReference>
<feature type="binding site" evidence="9">
    <location>
        <position position="68"/>
    </location>
    <ligand>
        <name>Mg(2+)</name>
        <dbReference type="ChEBI" id="CHEBI:18420"/>
    </ligand>
</feature>
<comment type="cofactor">
    <cofactor evidence="9">
        <name>Mg(2+)</name>
        <dbReference type="ChEBI" id="CHEBI:18420"/>
    </cofactor>
    <text evidence="9">Binds 1 Mg(2+) ion per subunit.</text>
</comment>
<feature type="binding site" evidence="9">
    <location>
        <begin position="133"/>
        <end position="135"/>
    </location>
    <ligand>
        <name>2-[(2R,5Z)-2-carboxy-4-methylthiazol-5(2H)-ylidene]ethyl phosphate</name>
        <dbReference type="ChEBI" id="CHEBI:62899"/>
    </ligand>
</feature>
<evidence type="ECO:0000256" key="7">
    <source>
        <dbReference type="ARBA" id="ARBA00047851"/>
    </source>
</evidence>
<dbReference type="Pfam" id="PF02581">
    <property type="entry name" value="TMP-TENI"/>
    <property type="match status" value="1"/>
</dbReference>
<dbReference type="RefSeq" id="WP_088617921.1">
    <property type="nucleotide sequence ID" value="NZ_CP022129.1"/>
</dbReference>
<keyword evidence="4 9" id="KW-0460">Magnesium</keyword>
<comment type="pathway">
    <text evidence="1 9 11">Cofactor biosynthesis; thiamine diphosphate biosynthesis; thiamine phosphate from 4-amino-2-methyl-5-diphosphomethylpyrimidine and 4-methyl-5-(2-phosphoethyl)-thiazole: step 1/1.</text>
</comment>
<feature type="binding site" evidence="9">
    <location>
        <position position="67"/>
    </location>
    <ligand>
        <name>4-amino-2-methyl-5-(diphosphooxymethyl)pyrimidine</name>
        <dbReference type="ChEBI" id="CHEBI:57841"/>
    </ligand>
</feature>
<evidence type="ECO:0000256" key="4">
    <source>
        <dbReference type="ARBA" id="ARBA00022842"/>
    </source>
</evidence>
<dbReference type="Gene3D" id="3.20.20.70">
    <property type="entry name" value="Aldolase class I"/>
    <property type="match status" value="1"/>
</dbReference>
<evidence type="ECO:0000256" key="1">
    <source>
        <dbReference type="ARBA" id="ARBA00005165"/>
    </source>
</evidence>
<dbReference type="GO" id="GO:0005737">
    <property type="term" value="C:cytoplasm"/>
    <property type="evidence" value="ECO:0007669"/>
    <property type="project" value="TreeGrafter"/>
</dbReference>
<dbReference type="GO" id="GO:0009229">
    <property type="term" value="P:thiamine diphosphate biosynthetic process"/>
    <property type="evidence" value="ECO:0007669"/>
    <property type="project" value="UniProtKB-UniRule"/>
</dbReference>
<gene>
    <name evidence="9" type="primary">thiE</name>
    <name evidence="14" type="ORF">AADEFJLK_03064</name>
    <name evidence="13" type="ORF">CEK71_02580</name>
</gene>
<dbReference type="InterPro" id="IPR034291">
    <property type="entry name" value="TMP_synthase"/>
</dbReference>
<evidence type="ECO:0000313" key="16">
    <source>
        <dbReference type="Proteomes" id="UP000237423"/>
    </source>
</evidence>
<evidence type="ECO:0000256" key="11">
    <source>
        <dbReference type="RuleBase" id="RU004253"/>
    </source>
</evidence>
<dbReference type="InterPro" id="IPR036206">
    <property type="entry name" value="ThiamineP_synth_sf"/>
</dbReference>
<keyword evidence="5 9" id="KW-0784">Thiamine biosynthesis</keyword>
<keyword evidence="15" id="KW-1185">Reference proteome</keyword>
<dbReference type="GO" id="GO:0009228">
    <property type="term" value="P:thiamine biosynthetic process"/>
    <property type="evidence" value="ECO:0007669"/>
    <property type="project" value="UniProtKB-KW"/>
</dbReference>
<dbReference type="InterPro" id="IPR013785">
    <property type="entry name" value="Aldolase_TIM"/>
</dbReference>
<dbReference type="PANTHER" id="PTHR20857">
    <property type="entry name" value="THIAMINE-PHOSPHATE PYROPHOSPHORYLASE"/>
    <property type="match status" value="1"/>
</dbReference>
<keyword evidence="2 9" id="KW-0808">Transferase</keyword>
<feature type="binding site" evidence="9">
    <location>
        <position position="136"/>
    </location>
    <ligand>
        <name>4-amino-2-methyl-5-(diphosphooxymethyl)pyrimidine</name>
        <dbReference type="ChEBI" id="CHEBI:57841"/>
    </ligand>
</feature>
<accession>A0A1Z4BUU6</accession>
<dbReference type="Proteomes" id="UP000237423">
    <property type="component" value="Unassembled WGS sequence"/>
</dbReference>
<comment type="similarity">
    <text evidence="9 10">Belongs to the thiamine-phosphate synthase family.</text>
</comment>
<evidence type="ECO:0000256" key="10">
    <source>
        <dbReference type="RuleBase" id="RU003826"/>
    </source>
</evidence>
<keyword evidence="3 9" id="KW-0479">Metal-binding</keyword>
<dbReference type="EMBL" id="PGFZ01000007">
    <property type="protein sequence ID" value="POZ51106.1"/>
    <property type="molecule type" value="Genomic_DNA"/>
</dbReference>
<sequence length="203" mass="20716">MMLPRRGLYAITQTGQPAATLLDDVAAAIRGGAAVVQYRDKHPTDALATATALVQLCHAHQVPLLINDDIGLAVAVAADGVHLGRDDGDIAQARAQLGAAAIIGVSCYNSVDRAVAAQRQGASYVAFGRFFPSASKPLAAPASIDSLYHAKQALQIPIVAIGGILPDNGGALLAAGADLLAVIGGLFDQQPELAARAYSALFA</sequence>
<comment type="catalytic activity">
    <reaction evidence="7 9 10">
        <text>2-(2-carboxy-4-methylthiazol-5-yl)ethyl phosphate + 4-amino-2-methyl-5-(diphosphooxymethyl)pyrimidine + 2 H(+) = thiamine phosphate + CO2 + diphosphate</text>
        <dbReference type="Rhea" id="RHEA:47848"/>
        <dbReference type="ChEBI" id="CHEBI:15378"/>
        <dbReference type="ChEBI" id="CHEBI:16526"/>
        <dbReference type="ChEBI" id="CHEBI:33019"/>
        <dbReference type="ChEBI" id="CHEBI:37575"/>
        <dbReference type="ChEBI" id="CHEBI:57841"/>
        <dbReference type="ChEBI" id="CHEBI:62890"/>
        <dbReference type="EC" id="2.5.1.3"/>
    </reaction>
</comment>
<organism evidence="13 15">
    <name type="scientific">Methylovulum psychrotolerans</name>
    <dbReference type="NCBI Taxonomy" id="1704499"/>
    <lineage>
        <taxon>Bacteria</taxon>
        <taxon>Pseudomonadati</taxon>
        <taxon>Pseudomonadota</taxon>
        <taxon>Gammaproteobacteria</taxon>
        <taxon>Methylococcales</taxon>
        <taxon>Methylococcaceae</taxon>
        <taxon>Methylovulum</taxon>
    </lineage>
</organism>
<evidence type="ECO:0000259" key="12">
    <source>
        <dbReference type="Pfam" id="PF02581"/>
    </source>
</evidence>
<evidence type="ECO:0000256" key="2">
    <source>
        <dbReference type="ARBA" id="ARBA00022679"/>
    </source>
</evidence>
<dbReference type="GO" id="GO:0004789">
    <property type="term" value="F:thiamine-phosphate diphosphorylase activity"/>
    <property type="evidence" value="ECO:0007669"/>
    <property type="project" value="UniProtKB-UniRule"/>
</dbReference>
<dbReference type="EC" id="2.5.1.3" evidence="9"/>
<dbReference type="HAMAP" id="MF_00097">
    <property type="entry name" value="TMP_synthase"/>
    <property type="match status" value="1"/>
</dbReference>
<dbReference type="NCBIfam" id="TIGR00693">
    <property type="entry name" value="thiE"/>
    <property type="match status" value="1"/>
</dbReference>
<name>A0A1Z4BUU6_9GAMM</name>
<dbReference type="AlphaFoldDB" id="A0A1Z4BUU6"/>
<evidence type="ECO:0000256" key="5">
    <source>
        <dbReference type="ARBA" id="ARBA00022977"/>
    </source>
</evidence>
<reference evidence="14 16" key="2">
    <citation type="submission" date="2017-11" db="EMBL/GenBank/DDBJ databases">
        <title>Draft Genome Sequence of Methylobacter psychrotolerans Sph1T, an Obligate Methanotroph from Low-Temperature Environments.</title>
        <authorList>
            <person name="Oshkin I.Y."/>
            <person name="Miroshnikov K."/>
            <person name="Belova S.E."/>
            <person name="Korzhenkov A."/>
            <person name="Toshchakov S.V."/>
            <person name="Dedysh S.N."/>
        </authorList>
    </citation>
    <scope>NUCLEOTIDE SEQUENCE [LARGE SCALE GENOMIC DNA]</scope>
    <source>
        <strain evidence="14 16">Sph1</strain>
    </source>
</reference>
<comment type="catalytic activity">
    <reaction evidence="6 9 10">
        <text>4-methyl-5-(2-phosphooxyethyl)-thiazole + 4-amino-2-methyl-5-(diphosphooxymethyl)pyrimidine + H(+) = thiamine phosphate + diphosphate</text>
        <dbReference type="Rhea" id="RHEA:22328"/>
        <dbReference type="ChEBI" id="CHEBI:15378"/>
        <dbReference type="ChEBI" id="CHEBI:33019"/>
        <dbReference type="ChEBI" id="CHEBI:37575"/>
        <dbReference type="ChEBI" id="CHEBI:57841"/>
        <dbReference type="ChEBI" id="CHEBI:58296"/>
        <dbReference type="EC" id="2.5.1.3"/>
    </reaction>
</comment>
<feature type="binding site" evidence="9">
    <location>
        <begin position="37"/>
        <end position="41"/>
    </location>
    <ligand>
        <name>4-amino-2-methyl-5-(diphosphooxymethyl)pyrimidine</name>
        <dbReference type="ChEBI" id="CHEBI:57841"/>
    </ligand>
</feature>
<feature type="binding site" evidence="9">
    <location>
        <position position="87"/>
    </location>
    <ligand>
        <name>Mg(2+)</name>
        <dbReference type="ChEBI" id="CHEBI:18420"/>
    </ligand>
</feature>
<comment type="function">
    <text evidence="9">Condenses 4-methyl-5-(beta-hydroxyethyl)thiazole monophosphate (THZ-P) and 2-methyl-4-amino-5-hydroxymethyl pyrimidine pyrophosphate (HMP-PP) to form thiamine monophosphate (TMP).</text>
</comment>
<dbReference type="EMBL" id="CP022129">
    <property type="protein sequence ID" value="ASF45038.1"/>
    <property type="molecule type" value="Genomic_DNA"/>
</dbReference>
<dbReference type="Proteomes" id="UP000197019">
    <property type="component" value="Chromosome"/>
</dbReference>
<reference evidence="13 15" key="1">
    <citation type="submission" date="2017-06" db="EMBL/GenBank/DDBJ databases">
        <title>Genome Sequencing of the methanotroph Methylovulum psychrotolerants str. HV10-M2 isolated from a high-altitude environment.</title>
        <authorList>
            <person name="Mateos-Rivera A."/>
        </authorList>
    </citation>
    <scope>NUCLEOTIDE SEQUENCE [LARGE SCALE GENOMIC DNA]</scope>
    <source>
        <strain evidence="13 15">HV10_M2</strain>
    </source>
</reference>
<comment type="catalytic activity">
    <reaction evidence="8 9 10">
        <text>2-[(2R,5Z)-2-carboxy-4-methylthiazol-5(2H)-ylidene]ethyl phosphate + 4-amino-2-methyl-5-(diphosphooxymethyl)pyrimidine + 2 H(+) = thiamine phosphate + CO2 + diphosphate</text>
        <dbReference type="Rhea" id="RHEA:47844"/>
        <dbReference type="ChEBI" id="CHEBI:15378"/>
        <dbReference type="ChEBI" id="CHEBI:16526"/>
        <dbReference type="ChEBI" id="CHEBI:33019"/>
        <dbReference type="ChEBI" id="CHEBI:37575"/>
        <dbReference type="ChEBI" id="CHEBI:57841"/>
        <dbReference type="ChEBI" id="CHEBI:62899"/>
        <dbReference type="EC" id="2.5.1.3"/>
    </reaction>
</comment>
<proteinExistence type="inferred from homology"/>
<evidence type="ECO:0000256" key="3">
    <source>
        <dbReference type="ARBA" id="ARBA00022723"/>
    </source>
</evidence>
<feature type="binding site" evidence="9">
    <location>
        <position position="106"/>
    </location>
    <ligand>
        <name>4-amino-2-methyl-5-(diphosphooxymethyl)pyrimidine</name>
        <dbReference type="ChEBI" id="CHEBI:57841"/>
    </ligand>
</feature>
<dbReference type="GO" id="GO:0000287">
    <property type="term" value="F:magnesium ion binding"/>
    <property type="evidence" value="ECO:0007669"/>
    <property type="project" value="UniProtKB-UniRule"/>
</dbReference>
<dbReference type="SUPFAM" id="SSF51391">
    <property type="entry name" value="Thiamin phosphate synthase"/>
    <property type="match status" value="1"/>
</dbReference>
<feature type="binding site" evidence="9">
    <location>
        <position position="163"/>
    </location>
    <ligand>
        <name>2-[(2R,5Z)-2-carboxy-4-methylthiazol-5(2H)-ylidene]ethyl phosphate</name>
        <dbReference type="ChEBI" id="CHEBI:62899"/>
    </ligand>
</feature>
<dbReference type="KEGG" id="mpsy:CEK71_02580"/>
<evidence type="ECO:0000256" key="9">
    <source>
        <dbReference type="HAMAP-Rule" id="MF_00097"/>
    </source>
</evidence>
<evidence type="ECO:0000313" key="15">
    <source>
        <dbReference type="Proteomes" id="UP000197019"/>
    </source>
</evidence>
<feature type="domain" description="Thiamine phosphate synthase/TenI" evidence="12">
    <location>
        <begin position="8"/>
        <end position="185"/>
    </location>
</feature>
<evidence type="ECO:0000256" key="8">
    <source>
        <dbReference type="ARBA" id="ARBA00047883"/>
    </source>
</evidence>
<comment type="caution">
    <text evidence="9">Lacks conserved residue(s) required for the propagation of feature annotation.</text>
</comment>
<evidence type="ECO:0000313" key="14">
    <source>
        <dbReference type="EMBL" id="POZ51106.1"/>
    </source>
</evidence>
<dbReference type="CDD" id="cd00564">
    <property type="entry name" value="TMP_TenI"/>
    <property type="match status" value="1"/>
</dbReference>
<evidence type="ECO:0000256" key="6">
    <source>
        <dbReference type="ARBA" id="ARBA00047334"/>
    </source>
</evidence>
<dbReference type="PANTHER" id="PTHR20857:SF15">
    <property type="entry name" value="THIAMINE-PHOSPHATE SYNTHASE"/>
    <property type="match status" value="1"/>
</dbReference>
<evidence type="ECO:0000313" key="13">
    <source>
        <dbReference type="EMBL" id="ASF45038.1"/>
    </source>
</evidence>
<protein>
    <recommendedName>
        <fullName evidence="9">Thiamine-phosphate synthase</fullName>
        <shortName evidence="9">TP synthase</shortName>
        <shortName evidence="9">TPS</shortName>
        <ecNumber evidence="9">2.5.1.3</ecNumber>
    </recommendedName>
    <alternativeName>
        <fullName evidence="9">Thiamine-phosphate pyrophosphorylase</fullName>
        <shortName evidence="9">TMP pyrophosphorylase</shortName>
        <shortName evidence="9">TMP-PPase</shortName>
    </alternativeName>
</protein>
<dbReference type="OrthoDB" id="9789949at2"/>
<dbReference type="UniPathway" id="UPA00060">
    <property type="reaction ID" value="UER00141"/>
</dbReference>